<organism evidence="3 4">
    <name type="scientific">Cyanobium gracile UHCC 0139</name>
    <dbReference type="NCBI Taxonomy" id="3110308"/>
    <lineage>
        <taxon>Bacteria</taxon>
        <taxon>Bacillati</taxon>
        <taxon>Cyanobacteriota</taxon>
        <taxon>Cyanophyceae</taxon>
        <taxon>Synechococcales</taxon>
        <taxon>Prochlorococcaceae</taxon>
        <taxon>Cyanobium</taxon>
    </lineage>
</organism>
<evidence type="ECO:0000313" key="3">
    <source>
        <dbReference type="EMBL" id="MEA5392671.1"/>
    </source>
</evidence>
<dbReference type="Gene3D" id="3.40.50.720">
    <property type="entry name" value="NAD(P)-binding Rossmann-like Domain"/>
    <property type="match status" value="1"/>
</dbReference>
<proteinExistence type="inferred from homology"/>
<dbReference type="Pfam" id="PF01370">
    <property type="entry name" value="Epimerase"/>
    <property type="match status" value="1"/>
</dbReference>
<gene>
    <name evidence="3" type="ORF">VB738_15510</name>
</gene>
<feature type="domain" description="NAD-dependent epimerase/dehydratase" evidence="2">
    <location>
        <begin position="4"/>
        <end position="234"/>
    </location>
</feature>
<dbReference type="EMBL" id="JAYGHX010000014">
    <property type="protein sequence ID" value="MEA5392671.1"/>
    <property type="molecule type" value="Genomic_DNA"/>
</dbReference>
<comment type="similarity">
    <text evidence="1">Belongs to the NAD(P)-dependent epimerase/dehydratase family.</text>
</comment>
<reference evidence="3 4" key="1">
    <citation type="submission" date="2023-12" db="EMBL/GenBank/DDBJ databases">
        <title>Baltic Sea Cyanobacteria.</title>
        <authorList>
            <person name="Delbaje E."/>
            <person name="Fewer D.P."/>
            <person name="Shishido T.K."/>
        </authorList>
    </citation>
    <scope>NUCLEOTIDE SEQUENCE [LARGE SCALE GENOMIC DNA]</scope>
    <source>
        <strain evidence="3 4">UHCC 0139</strain>
    </source>
</reference>
<evidence type="ECO:0000259" key="2">
    <source>
        <dbReference type="Pfam" id="PF01370"/>
    </source>
</evidence>
<dbReference type="SUPFAM" id="SSF51735">
    <property type="entry name" value="NAD(P)-binding Rossmann-fold domains"/>
    <property type="match status" value="1"/>
</dbReference>
<keyword evidence="4" id="KW-1185">Reference proteome</keyword>
<comment type="caution">
    <text evidence="3">The sequence shown here is derived from an EMBL/GenBank/DDBJ whole genome shotgun (WGS) entry which is preliminary data.</text>
</comment>
<dbReference type="InterPro" id="IPR036291">
    <property type="entry name" value="NAD(P)-bd_dom_sf"/>
</dbReference>
<accession>A0ABU5RXZ6</accession>
<name>A0ABU5RXZ6_9CYAN</name>
<dbReference type="PROSITE" id="PS00061">
    <property type="entry name" value="ADH_SHORT"/>
    <property type="match status" value="1"/>
</dbReference>
<evidence type="ECO:0000256" key="1">
    <source>
        <dbReference type="ARBA" id="ARBA00007637"/>
    </source>
</evidence>
<dbReference type="Proteomes" id="UP001304461">
    <property type="component" value="Unassembled WGS sequence"/>
</dbReference>
<protein>
    <submittedName>
        <fullName evidence="3">NAD(P)-dependent oxidoreductase</fullName>
    </submittedName>
</protein>
<sequence length="288" mass="30608">MRLFLTGGTGFIGSHVLAAALAAGHQVRVLRRSPASAPVIPLPRQPEWCEGDLLTLPASALEGVEAVLHLASAGVSPKQVPWKELVQANVAGSLRLLERAAEAGVRRCVVTGTSHEYGNAARRFAAIPPDAPLEPLSAYGASKAAAFQLLRTFAIERRLELFYGRIFTAYGEGQFAGNFWPSLRRAALAGEDFPMTSGRQVSDFVPVAAVAAHLLEACTRPDVEPGRPLVTNIGSGVATSLLAFAAAEWERLGATGRLRPGVLPDRPDQIERYVPDLAGLRLPASPLP</sequence>
<dbReference type="RefSeq" id="WP_323306603.1">
    <property type="nucleotide sequence ID" value="NZ_JAYGHX010000014.1"/>
</dbReference>
<dbReference type="PANTHER" id="PTHR43000">
    <property type="entry name" value="DTDP-D-GLUCOSE 4,6-DEHYDRATASE-RELATED"/>
    <property type="match status" value="1"/>
</dbReference>
<dbReference type="InterPro" id="IPR020904">
    <property type="entry name" value="Sc_DH/Rdtase_CS"/>
</dbReference>
<evidence type="ECO:0000313" key="4">
    <source>
        <dbReference type="Proteomes" id="UP001304461"/>
    </source>
</evidence>
<dbReference type="InterPro" id="IPR001509">
    <property type="entry name" value="Epimerase_deHydtase"/>
</dbReference>